<dbReference type="PROSITE" id="PS50850">
    <property type="entry name" value="MFS"/>
    <property type="match status" value="1"/>
</dbReference>
<feature type="transmembrane region" description="Helical" evidence="6">
    <location>
        <begin position="311"/>
        <end position="335"/>
    </location>
</feature>
<feature type="transmembrane region" description="Helical" evidence="6">
    <location>
        <begin position="288"/>
        <end position="305"/>
    </location>
</feature>
<evidence type="ECO:0000313" key="9">
    <source>
        <dbReference type="Proteomes" id="UP000240957"/>
    </source>
</evidence>
<keyword evidence="3 6" id="KW-0812">Transmembrane</keyword>
<evidence type="ECO:0000259" key="7">
    <source>
        <dbReference type="PROSITE" id="PS50850"/>
    </source>
</evidence>
<dbReference type="OrthoDB" id="2810795at2"/>
<dbReference type="InterPro" id="IPR020846">
    <property type="entry name" value="MFS_dom"/>
</dbReference>
<evidence type="ECO:0000256" key="6">
    <source>
        <dbReference type="SAM" id="Phobius"/>
    </source>
</evidence>
<reference evidence="8 9" key="1">
    <citation type="submission" date="2018-08" db="EMBL/GenBank/DDBJ databases">
        <title>The draft genome of Acinetobacter sichuanensis strain WCHAc060041.</title>
        <authorList>
            <person name="Qin J."/>
            <person name="Feng Y."/>
            <person name="Zong Z."/>
        </authorList>
    </citation>
    <scope>NUCLEOTIDE SEQUENCE [LARGE SCALE GENOMIC DNA]</scope>
    <source>
        <strain evidence="8 9">WCHAc060041</strain>
    </source>
</reference>
<organism evidence="8 9">
    <name type="scientific">Acinetobacter sichuanensis</name>
    <dbReference type="NCBI Taxonomy" id="2136183"/>
    <lineage>
        <taxon>Bacteria</taxon>
        <taxon>Pseudomonadati</taxon>
        <taxon>Pseudomonadota</taxon>
        <taxon>Gammaproteobacteria</taxon>
        <taxon>Moraxellales</taxon>
        <taxon>Moraxellaceae</taxon>
        <taxon>Acinetobacter</taxon>
    </lineage>
</organism>
<dbReference type="InterPro" id="IPR036259">
    <property type="entry name" value="MFS_trans_sf"/>
</dbReference>
<feature type="transmembrane region" description="Helical" evidence="6">
    <location>
        <begin position="261"/>
        <end position="281"/>
    </location>
</feature>
<feature type="transmembrane region" description="Helical" evidence="6">
    <location>
        <begin position="152"/>
        <end position="170"/>
    </location>
</feature>
<comment type="caution">
    <text evidence="8">The sequence shown here is derived from an EMBL/GenBank/DDBJ whole genome shotgun (WGS) entry which is preliminary data.</text>
</comment>
<dbReference type="PANTHER" id="PTHR43124">
    <property type="entry name" value="PURINE EFFLUX PUMP PBUE"/>
    <property type="match status" value="1"/>
</dbReference>
<accession>A0A371YPR5</accession>
<feature type="transmembrane region" description="Helical" evidence="6">
    <location>
        <begin position="119"/>
        <end position="140"/>
    </location>
</feature>
<feature type="transmembrane region" description="Helical" evidence="6">
    <location>
        <begin position="29"/>
        <end position="50"/>
    </location>
</feature>
<feature type="transmembrane region" description="Helical" evidence="6">
    <location>
        <begin position="375"/>
        <end position="395"/>
    </location>
</feature>
<name>A0A371YPR5_9GAMM</name>
<keyword evidence="4 6" id="KW-1133">Transmembrane helix</keyword>
<evidence type="ECO:0000256" key="2">
    <source>
        <dbReference type="ARBA" id="ARBA00022475"/>
    </source>
</evidence>
<proteinExistence type="predicted"/>
<evidence type="ECO:0000256" key="1">
    <source>
        <dbReference type="ARBA" id="ARBA00004651"/>
    </source>
</evidence>
<dbReference type="AlphaFoldDB" id="A0A371YPR5"/>
<feature type="transmembrane region" description="Helical" evidence="6">
    <location>
        <begin position="62"/>
        <end position="82"/>
    </location>
</feature>
<comment type="subcellular location">
    <subcellularLocation>
        <location evidence="1">Cell membrane</location>
        <topology evidence="1">Multi-pass membrane protein</topology>
    </subcellularLocation>
</comment>
<evidence type="ECO:0000256" key="4">
    <source>
        <dbReference type="ARBA" id="ARBA00022989"/>
    </source>
</evidence>
<feature type="transmembrane region" description="Helical" evidence="6">
    <location>
        <begin position="220"/>
        <end position="241"/>
    </location>
</feature>
<evidence type="ECO:0000256" key="3">
    <source>
        <dbReference type="ARBA" id="ARBA00022692"/>
    </source>
</evidence>
<feature type="transmembrane region" description="Helical" evidence="6">
    <location>
        <begin position="94"/>
        <end position="113"/>
    </location>
</feature>
<dbReference type="InterPro" id="IPR011701">
    <property type="entry name" value="MFS"/>
</dbReference>
<dbReference type="EMBL" id="PYIX02000017">
    <property type="protein sequence ID" value="RFC83446.1"/>
    <property type="molecule type" value="Genomic_DNA"/>
</dbReference>
<evidence type="ECO:0000256" key="5">
    <source>
        <dbReference type="ARBA" id="ARBA00023136"/>
    </source>
</evidence>
<dbReference type="Gene3D" id="1.20.1250.20">
    <property type="entry name" value="MFS general substrate transporter like domains"/>
    <property type="match status" value="1"/>
</dbReference>
<dbReference type="Proteomes" id="UP000240957">
    <property type="component" value="Unassembled WGS sequence"/>
</dbReference>
<feature type="domain" description="Major facilitator superfamily (MFS) profile" evidence="7">
    <location>
        <begin position="28"/>
        <end position="400"/>
    </location>
</feature>
<dbReference type="Pfam" id="PF07690">
    <property type="entry name" value="MFS_1"/>
    <property type="match status" value="1"/>
</dbReference>
<dbReference type="GO" id="GO:0005886">
    <property type="term" value="C:plasma membrane"/>
    <property type="evidence" value="ECO:0007669"/>
    <property type="project" value="UniProtKB-SubCell"/>
</dbReference>
<keyword evidence="5 6" id="KW-0472">Membrane</keyword>
<feature type="transmembrane region" description="Helical" evidence="6">
    <location>
        <begin position="182"/>
        <end position="200"/>
    </location>
</feature>
<sequence>MLFIRTFFVKSHPTPLQSVHTEPLPLMPLLALAMTGFICIVTETLPAGLLPQISTSMHISSAMAGQMVTVYAIGSLVTAIPLTIATRSWNRKHVLLLAIVGFLIFNSVTAFSNHYSLTLISRFFAGTSAGLAWSIIAGYARRLVATHQQGRALAIAMIGTPIALSLGVPLGTWMGNLIGWRMIFWIMSAFTLILIIWIVIKMPDYVGQTVRENFQFKKVLTTSGVRSVLAVVLTWMLAHNILYTYIAPFVETAGLGNRVDLILFAFGMSALIGIWITGRLVDAYLRRITLISLATFTLLAIIWGFCAQYAVIVYIGVIFWGITFGGAATLLQTALADAAGNEADVALSINVVVWNTAIAIAGIIGGILLNHLGVASFPWVISSLLMIAFLIVWNAHSHGFKKGYRNTEVEQ</sequence>
<dbReference type="GO" id="GO:0022857">
    <property type="term" value="F:transmembrane transporter activity"/>
    <property type="evidence" value="ECO:0007669"/>
    <property type="project" value="InterPro"/>
</dbReference>
<dbReference type="SUPFAM" id="SSF103473">
    <property type="entry name" value="MFS general substrate transporter"/>
    <property type="match status" value="1"/>
</dbReference>
<protein>
    <submittedName>
        <fullName evidence="8">MFS transporter</fullName>
    </submittedName>
</protein>
<dbReference type="InterPro" id="IPR050189">
    <property type="entry name" value="MFS_Efflux_Transporters"/>
</dbReference>
<dbReference type="PANTHER" id="PTHR43124:SF3">
    <property type="entry name" value="CHLORAMPHENICOL EFFLUX PUMP RV0191"/>
    <property type="match status" value="1"/>
</dbReference>
<keyword evidence="2" id="KW-1003">Cell membrane</keyword>
<feature type="transmembrane region" description="Helical" evidence="6">
    <location>
        <begin position="347"/>
        <end position="369"/>
    </location>
</feature>
<dbReference type="CDD" id="cd17324">
    <property type="entry name" value="MFS_NepI_like"/>
    <property type="match status" value="1"/>
</dbReference>
<evidence type="ECO:0000313" key="8">
    <source>
        <dbReference type="EMBL" id="RFC83446.1"/>
    </source>
</evidence>
<gene>
    <name evidence="8" type="ORF">C9E89_011390</name>
</gene>